<dbReference type="SUPFAM" id="SSF56801">
    <property type="entry name" value="Acetyl-CoA synthetase-like"/>
    <property type="match status" value="1"/>
</dbReference>
<keyword evidence="3" id="KW-1185">Reference proteome</keyword>
<dbReference type="InterPro" id="IPR000873">
    <property type="entry name" value="AMP-dep_synth/lig_dom"/>
</dbReference>
<reference evidence="3" key="1">
    <citation type="journal article" date="2019" name="Int. J. Syst. Evol. Microbiol.">
        <title>The Global Catalogue of Microorganisms (GCM) 10K type strain sequencing project: providing services to taxonomists for standard genome sequencing and annotation.</title>
        <authorList>
            <consortium name="The Broad Institute Genomics Platform"/>
            <consortium name="The Broad Institute Genome Sequencing Center for Infectious Disease"/>
            <person name="Wu L."/>
            <person name="Ma J."/>
        </authorList>
    </citation>
    <scope>NUCLEOTIDE SEQUENCE [LARGE SCALE GENOMIC DNA]</scope>
    <source>
        <strain evidence="3">CGMCC 1.10992</strain>
    </source>
</reference>
<evidence type="ECO:0000259" key="1">
    <source>
        <dbReference type="Pfam" id="PF00501"/>
    </source>
</evidence>
<organism evidence="2 3">
    <name type="scientific">Corallincola platygyrae</name>
    <dbReference type="NCBI Taxonomy" id="1193278"/>
    <lineage>
        <taxon>Bacteria</taxon>
        <taxon>Pseudomonadati</taxon>
        <taxon>Pseudomonadota</taxon>
        <taxon>Gammaproteobacteria</taxon>
        <taxon>Alteromonadales</taxon>
        <taxon>Psychromonadaceae</taxon>
        <taxon>Corallincola</taxon>
    </lineage>
</organism>
<dbReference type="PANTHER" id="PTHR45398">
    <property type="match status" value="1"/>
</dbReference>
<dbReference type="Pfam" id="PF00501">
    <property type="entry name" value="AMP-binding"/>
    <property type="match status" value="1"/>
</dbReference>
<evidence type="ECO:0000313" key="2">
    <source>
        <dbReference type="EMBL" id="MFD2094639.1"/>
    </source>
</evidence>
<sequence length="393" mass="43655">MRAVNALGLDLVLLPNHQPKTIDAHQGQFDLILTDVLDFPTINKQVLFIELTDTYSQAYQPVFGWQASNIVMYTSGSTGEPKAIHKRLSQLIEEVDALGELFCPTDAGSAVISTVSHQHIYGLLFRILWPLRSGQAFCRENIEFQEQLKELRCSDKSFSSYTLISSPAFLKHLQQGDGALAELSHVFSSGGPLSVKHAAKARDILGCRVTEVLGSTETGGIAWRQQKVGSVLWQPLPGVKVDICDAGNLVVTSPYAGGTHYSQDKIELHENGLFDHKGRADRIVKVAEKRLSLAELEAFAEQSFLVKEAAAVLVTRGRRECVGLAVSLSPEGHRLLLEQGRRHCNLEINSYLITRFERVLLPRFFRYCDCIPVNSQGKRVQTALNALFLEKEE</sequence>
<dbReference type="PROSITE" id="PS00455">
    <property type="entry name" value="AMP_BINDING"/>
    <property type="match status" value="1"/>
</dbReference>
<proteinExistence type="predicted"/>
<dbReference type="Gene3D" id="3.30.300.30">
    <property type="match status" value="1"/>
</dbReference>
<feature type="domain" description="AMP-dependent synthetase/ligase" evidence="1">
    <location>
        <begin position="67"/>
        <end position="248"/>
    </location>
</feature>
<dbReference type="Proteomes" id="UP001597380">
    <property type="component" value="Unassembled WGS sequence"/>
</dbReference>
<name>A0ABW4XKX1_9GAMM</name>
<dbReference type="InterPro" id="IPR042099">
    <property type="entry name" value="ANL_N_sf"/>
</dbReference>
<protein>
    <submittedName>
        <fullName evidence="2">AMP-binding protein</fullName>
    </submittedName>
</protein>
<dbReference type="Gene3D" id="3.40.50.12780">
    <property type="entry name" value="N-terminal domain of ligase-like"/>
    <property type="match status" value="1"/>
</dbReference>
<dbReference type="InterPro" id="IPR045851">
    <property type="entry name" value="AMP-bd_C_sf"/>
</dbReference>
<dbReference type="EMBL" id="JBHUHT010000004">
    <property type="protein sequence ID" value="MFD2094639.1"/>
    <property type="molecule type" value="Genomic_DNA"/>
</dbReference>
<evidence type="ECO:0000313" key="3">
    <source>
        <dbReference type="Proteomes" id="UP001597380"/>
    </source>
</evidence>
<dbReference type="PANTHER" id="PTHR45398:SF1">
    <property type="entry name" value="ENZYME, PUTATIVE (JCVI)-RELATED"/>
    <property type="match status" value="1"/>
</dbReference>
<gene>
    <name evidence="2" type="ORF">ACFSJ3_01460</name>
</gene>
<dbReference type="InterPro" id="IPR020845">
    <property type="entry name" value="AMP-binding_CS"/>
</dbReference>
<comment type="caution">
    <text evidence="2">The sequence shown here is derived from an EMBL/GenBank/DDBJ whole genome shotgun (WGS) entry which is preliminary data.</text>
</comment>
<accession>A0ABW4XKX1</accession>
<dbReference type="RefSeq" id="WP_345338805.1">
    <property type="nucleotide sequence ID" value="NZ_BAABLI010000007.1"/>
</dbReference>